<evidence type="ECO:0000259" key="5">
    <source>
        <dbReference type="SMART" id="SM00646"/>
    </source>
</evidence>
<dbReference type="CDD" id="cd02696">
    <property type="entry name" value="MurNAc-LAA"/>
    <property type="match status" value="1"/>
</dbReference>
<feature type="transmembrane region" description="Helical" evidence="4">
    <location>
        <begin position="96"/>
        <end position="114"/>
    </location>
</feature>
<dbReference type="OrthoDB" id="9806267at2"/>
<dbReference type="PANTHER" id="PTHR30404:SF0">
    <property type="entry name" value="N-ACETYLMURAMOYL-L-ALANINE AMIDASE AMIC"/>
    <property type="match status" value="1"/>
</dbReference>
<dbReference type="InterPro" id="IPR002508">
    <property type="entry name" value="MurNAc-LAA_cat"/>
</dbReference>
<keyword evidence="3" id="KW-0378">Hydrolase</keyword>
<keyword evidence="7" id="KW-1185">Reference proteome</keyword>
<evidence type="ECO:0000256" key="1">
    <source>
        <dbReference type="ARBA" id="ARBA00001561"/>
    </source>
</evidence>
<comment type="catalytic activity">
    <reaction evidence="1">
        <text>Hydrolyzes the link between N-acetylmuramoyl residues and L-amino acid residues in certain cell-wall glycopeptides.</text>
        <dbReference type="EC" id="3.5.1.28"/>
    </reaction>
</comment>
<dbReference type="PANTHER" id="PTHR30404">
    <property type="entry name" value="N-ACETYLMURAMOYL-L-ALANINE AMIDASE"/>
    <property type="match status" value="1"/>
</dbReference>
<evidence type="ECO:0000313" key="6">
    <source>
        <dbReference type="EMBL" id="TXD90492.1"/>
    </source>
</evidence>
<dbReference type="SUPFAM" id="SSF53187">
    <property type="entry name" value="Zn-dependent exopeptidases"/>
    <property type="match status" value="1"/>
</dbReference>
<dbReference type="SMART" id="SM00646">
    <property type="entry name" value="Ami_3"/>
    <property type="match status" value="1"/>
</dbReference>
<name>A0A5C6ZKX4_9FLAO</name>
<dbReference type="Gene3D" id="3.40.630.40">
    <property type="entry name" value="Zn-dependent exopeptidases"/>
    <property type="match status" value="1"/>
</dbReference>
<gene>
    <name evidence="6" type="ORF">ESY86_03765</name>
</gene>
<dbReference type="CDD" id="cd07341">
    <property type="entry name" value="M56_BlaR1_MecR1_like"/>
    <property type="match status" value="1"/>
</dbReference>
<dbReference type="EC" id="3.5.1.28" evidence="2"/>
<feature type="transmembrane region" description="Helical" evidence="4">
    <location>
        <begin position="6"/>
        <end position="23"/>
    </location>
</feature>
<dbReference type="Pfam" id="PF01520">
    <property type="entry name" value="Amidase_3"/>
    <property type="match status" value="1"/>
</dbReference>
<reference evidence="6 7" key="1">
    <citation type="submission" date="2019-08" db="EMBL/GenBank/DDBJ databases">
        <title>Genomes of Subsaximicrobium wynnwilliamsii strains.</title>
        <authorList>
            <person name="Bowman J.P."/>
        </authorList>
    </citation>
    <scope>NUCLEOTIDE SEQUENCE [LARGE SCALE GENOMIC DNA]</scope>
    <source>
        <strain evidence="6 7">2-80-2</strain>
    </source>
</reference>
<dbReference type="GO" id="GO:0008745">
    <property type="term" value="F:N-acetylmuramoyl-L-alanine amidase activity"/>
    <property type="evidence" value="ECO:0007669"/>
    <property type="project" value="UniProtKB-EC"/>
</dbReference>
<dbReference type="GO" id="GO:0030288">
    <property type="term" value="C:outer membrane-bounded periplasmic space"/>
    <property type="evidence" value="ECO:0007669"/>
    <property type="project" value="TreeGrafter"/>
</dbReference>
<dbReference type="GO" id="GO:0009253">
    <property type="term" value="P:peptidoglycan catabolic process"/>
    <property type="evidence" value="ECO:0007669"/>
    <property type="project" value="InterPro"/>
</dbReference>
<evidence type="ECO:0000256" key="2">
    <source>
        <dbReference type="ARBA" id="ARBA00011901"/>
    </source>
</evidence>
<dbReference type="InterPro" id="IPR008756">
    <property type="entry name" value="Peptidase_M56"/>
</dbReference>
<evidence type="ECO:0000313" key="7">
    <source>
        <dbReference type="Proteomes" id="UP000321578"/>
    </source>
</evidence>
<dbReference type="Proteomes" id="UP000321578">
    <property type="component" value="Unassembled WGS sequence"/>
</dbReference>
<dbReference type="AlphaFoldDB" id="A0A5C6ZKX4"/>
<dbReference type="InterPro" id="IPR050695">
    <property type="entry name" value="N-acetylmuramoyl_amidase_3"/>
</dbReference>
<evidence type="ECO:0000256" key="3">
    <source>
        <dbReference type="ARBA" id="ARBA00022801"/>
    </source>
</evidence>
<proteinExistence type="predicted"/>
<keyword evidence="4" id="KW-0472">Membrane</keyword>
<dbReference type="EMBL" id="VORO01000003">
    <property type="protein sequence ID" value="TXD90492.1"/>
    <property type="molecule type" value="Genomic_DNA"/>
</dbReference>
<feature type="transmembrane region" description="Helical" evidence="4">
    <location>
        <begin position="30"/>
        <end position="49"/>
    </location>
</feature>
<organism evidence="6 7">
    <name type="scientific">Subsaximicrobium wynnwilliamsii</name>
    <dbReference type="NCBI Taxonomy" id="291179"/>
    <lineage>
        <taxon>Bacteria</taxon>
        <taxon>Pseudomonadati</taxon>
        <taxon>Bacteroidota</taxon>
        <taxon>Flavobacteriia</taxon>
        <taxon>Flavobacteriales</taxon>
        <taxon>Flavobacteriaceae</taxon>
        <taxon>Subsaximicrobium</taxon>
    </lineage>
</organism>
<keyword evidence="4" id="KW-1133">Transmembrane helix</keyword>
<dbReference type="Pfam" id="PF05569">
    <property type="entry name" value="Peptidase_M56"/>
    <property type="match status" value="1"/>
</dbReference>
<protein>
    <recommendedName>
        <fullName evidence="2">N-acetylmuramoyl-L-alanine amidase</fullName>
        <ecNumber evidence="2">3.5.1.28</ecNumber>
    </recommendedName>
</protein>
<comment type="caution">
    <text evidence="6">The sequence shown here is derived from an EMBL/GenBank/DDBJ whole genome shotgun (WGS) entry which is preliminary data.</text>
</comment>
<dbReference type="RefSeq" id="WP_147085238.1">
    <property type="nucleotide sequence ID" value="NZ_VORM01000002.1"/>
</dbReference>
<sequence length="470" mass="53360">MMDYAIYTILSLGLSFLVFQLVLRQQKTFGFNRFFLLASLLCCLLAPLTELNVFNSVPRIHDITSQFSEEKIIIAEDLEGITVETLTANSFGFFDALLGLYIAISLCFLFRLLGNLYRIAKHTKSTHVQYAGLKLIKTEEDQEASSFFKYVFIPSEVWNNKELFNNIIQHESAHYKQAHVLDIICVELLLCVFWFNPFLWFYKSAILQNHEYLADVHVINSGIAAEAYSKSIIYSTVQKYRMPLASGFNFKPIKNRILMLQKSKSSVLKRSLKISAALLLLSGIFMISSFETSTKPLLVVVDVAHGGHDSGNSMEKDVVLSIANYLAAYSNDDLKIVFTRTSDQFLSLKERVDFINQQKPDVMISLHCNAHSNVETSGVEAFYYPDNKHQETAYNYSKILIANQLGLFSQRGEIKNAGFYVLKNTDAPSVVLELGFITNAKDRATLTDKKQQQAIAKNLYESLLNIQKNR</sequence>
<keyword evidence="4" id="KW-0812">Transmembrane</keyword>
<evidence type="ECO:0000256" key="4">
    <source>
        <dbReference type="SAM" id="Phobius"/>
    </source>
</evidence>
<feature type="domain" description="MurNAc-LAA" evidence="5">
    <location>
        <begin position="352"/>
        <end position="464"/>
    </location>
</feature>
<accession>A0A5C6ZKX4</accession>